<keyword evidence="3" id="KW-0436">Ligase</keyword>
<dbReference type="InterPro" id="IPR041440">
    <property type="entry name" value="HypF_C"/>
</dbReference>
<evidence type="ECO:0000256" key="6">
    <source>
        <dbReference type="ARBA" id="ARBA00022833"/>
    </source>
</evidence>
<feature type="domain" description="YrdC-like" evidence="11">
    <location>
        <begin position="209"/>
        <end position="394"/>
    </location>
</feature>
<keyword evidence="6" id="KW-0862">Zinc</keyword>
<dbReference type="NCBIfam" id="TIGR00143">
    <property type="entry name" value="hypF"/>
    <property type="match status" value="1"/>
</dbReference>
<dbReference type="UniPathway" id="UPA00335"/>
<dbReference type="GO" id="GO:0003725">
    <property type="term" value="F:double-stranded RNA binding"/>
    <property type="evidence" value="ECO:0007669"/>
    <property type="project" value="InterPro"/>
</dbReference>
<dbReference type="InterPro" id="IPR004421">
    <property type="entry name" value="Carbamoyltransferase_HypF"/>
</dbReference>
<dbReference type="Pfam" id="PF01300">
    <property type="entry name" value="Sua5_yciO_yrdC"/>
    <property type="match status" value="1"/>
</dbReference>
<keyword evidence="9" id="KW-0378">Hydrolase</keyword>
<dbReference type="OrthoDB" id="9808093at2"/>
<dbReference type="InterPro" id="IPR043129">
    <property type="entry name" value="ATPase_NBD"/>
</dbReference>
<comment type="catalytic activity">
    <reaction evidence="7">
        <text>C-terminal L-cysteinyl-[HypE protein] + carbamoyl phosphate + ATP + H2O = C-terminal S-carboxamide-L-cysteinyl-[HypE protein] + AMP + phosphate + diphosphate + H(+)</text>
        <dbReference type="Rhea" id="RHEA:55636"/>
        <dbReference type="Rhea" id="RHEA-COMP:14247"/>
        <dbReference type="Rhea" id="RHEA-COMP:14392"/>
        <dbReference type="ChEBI" id="CHEBI:15377"/>
        <dbReference type="ChEBI" id="CHEBI:15378"/>
        <dbReference type="ChEBI" id="CHEBI:30616"/>
        <dbReference type="ChEBI" id="CHEBI:33019"/>
        <dbReference type="ChEBI" id="CHEBI:43474"/>
        <dbReference type="ChEBI" id="CHEBI:58228"/>
        <dbReference type="ChEBI" id="CHEBI:76913"/>
        <dbReference type="ChEBI" id="CHEBI:139126"/>
        <dbReference type="ChEBI" id="CHEBI:456215"/>
    </reaction>
</comment>
<accession>B3EL94</accession>
<feature type="active site" evidence="9">
    <location>
        <position position="45"/>
    </location>
</feature>
<evidence type="ECO:0000259" key="10">
    <source>
        <dbReference type="PROSITE" id="PS51160"/>
    </source>
</evidence>
<dbReference type="GO" id="GO:0016874">
    <property type="term" value="F:ligase activity"/>
    <property type="evidence" value="ECO:0007669"/>
    <property type="project" value="UniProtKB-UniRule"/>
</dbReference>
<dbReference type="InterPro" id="IPR006070">
    <property type="entry name" value="Sua5-like_dom"/>
</dbReference>
<dbReference type="Pfam" id="PF07503">
    <property type="entry name" value="zf-HYPF"/>
    <property type="match status" value="2"/>
</dbReference>
<dbReference type="EMBL" id="CP001101">
    <property type="protein sequence ID" value="ACE04682.1"/>
    <property type="molecule type" value="Genomic_DNA"/>
</dbReference>
<evidence type="ECO:0000256" key="4">
    <source>
        <dbReference type="ARBA" id="ARBA00022723"/>
    </source>
</evidence>
<dbReference type="InterPro" id="IPR051060">
    <property type="entry name" value="Carbamoyltrans_HypF-like"/>
</dbReference>
<dbReference type="InterPro" id="IPR001792">
    <property type="entry name" value="Acylphosphatase-like_dom"/>
</dbReference>
<evidence type="ECO:0000259" key="11">
    <source>
        <dbReference type="PROSITE" id="PS51163"/>
    </source>
</evidence>
<dbReference type="EC" id="6.2.-.-" evidence="8"/>
<dbReference type="PIRSF" id="PIRSF006256">
    <property type="entry name" value="CMPcnvr_hdrg_mat"/>
    <property type="match status" value="1"/>
</dbReference>
<evidence type="ECO:0000256" key="2">
    <source>
        <dbReference type="ARBA" id="ARBA00008097"/>
    </source>
</evidence>
<dbReference type="InterPro" id="IPR011125">
    <property type="entry name" value="Znf_HypF"/>
</dbReference>
<dbReference type="GO" id="GO:0016743">
    <property type="term" value="F:carboxyl- or carbamoyltransferase activity"/>
    <property type="evidence" value="ECO:0007669"/>
    <property type="project" value="UniProtKB-UniRule"/>
</dbReference>
<dbReference type="PANTHER" id="PTHR42959">
    <property type="entry name" value="CARBAMOYLTRANSFERASE"/>
    <property type="match status" value="1"/>
</dbReference>
<comment type="similarity">
    <text evidence="2 8">Belongs to the carbamoyltransferase HypF family.</text>
</comment>
<evidence type="ECO:0000256" key="1">
    <source>
        <dbReference type="ARBA" id="ARBA00004711"/>
    </source>
</evidence>
<dbReference type="AlphaFoldDB" id="B3EL94"/>
<dbReference type="STRING" id="331678.Cphamn1_1764"/>
<organism evidence="12">
    <name type="scientific">Chlorobium phaeobacteroides (strain BS1)</name>
    <dbReference type="NCBI Taxonomy" id="331678"/>
    <lineage>
        <taxon>Bacteria</taxon>
        <taxon>Pseudomonadati</taxon>
        <taxon>Chlorobiota</taxon>
        <taxon>Chlorobiia</taxon>
        <taxon>Chlorobiales</taxon>
        <taxon>Chlorobiaceae</taxon>
        <taxon>Chlorobium/Pelodictyon group</taxon>
        <taxon>Chlorobium</taxon>
    </lineage>
</organism>
<keyword evidence="4" id="KW-0479">Metal-binding</keyword>
<dbReference type="Gene3D" id="3.30.420.360">
    <property type="match status" value="1"/>
</dbReference>
<dbReference type="PROSITE" id="PS51160">
    <property type="entry name" value="ACYLPHOSPHATASE_3"/>
    <property type="match status" value="1"/>
</dbReference>
<dbReference type="eggNOG" id="COG0068">
    <property type="taxonomic scope" value="Bacteria"/>
</dbReference>
<evidence type="ECO:0000256" key="8">
    <source>
        <dbReference type="PIRNR" id="PIRNR006256"/>
    </source>
</evidence>
<dbReference type="GO" id="GO:0008270">
    <property type="term" value="F:zinc ion binding"/>
    <property type="evidence" value="ECO:0007669"/>
    <property type="project" value="UniProtKB-KW"/>
</dbReference>
<dbReference type="PROSITE" id="PS00150">
    <property type="entry name" value="ACYLPHOSPHATASE_1"/>
    <property type="match status" value="1"/>
</dbReference>
<dbReference type="SUPFAM" id="SSF53067">
    <property type="entry name" value="Actin-like ATPase domain"/>
    <property type="match status" value="1"/>
</dbReference>
<dbReference type="Gene3D" id="3.30.110.120">
    <property type="match status" value="1"/>
</dbReference>
<comment type="catalytic activity">
    <reaction evidence="9">
        <text>an acyl phosphate + H2O = a carboxylate + phosphate + H(+)</text>
        <dbReference type="Rhea" id="RHEA:14965"/>
        <dbReference type="ChEBI" id="CHEBI:15377"/>
        <dbReference type="ChEBI" id="CHEBI:15378"/>
        <dbReference type="ChEBI" id="CHEBI:29067"/>
        <dbReference type="ChEBI" id="CHEBI:43474"/>
        <dbReference type="ChEBI" id="CHEBI:59918"/>
        <dbReference type="EC" id="3.6.1.7"/>
    </reaction>
</comment>
<dbReference type="KEGG" id="cpb:Cphamn1_1764"/>
<evidence type="ECO:0000313" key="12">
    <source>
        <dbReference type="EMBL" id="ACE04682.1"/>
    </source>
</evidence>
<dbReference type="PROSITE" id="PS51163">
    <property type="entry name" value="YRDC"/>
    <property type="match status" value="1"/>
</dbReference>
<comment type="pathway">
    <text evidence="1">Protein modification; [NiFe] hydrogenase maturation.</text>
</comment>
<gene>
    <name evidence="12" type="ordered locus">Cphamn1_1764</name>
</gene>
<dbReference type="SUPFAM" id="SSF54975">
    <property type="entry name" value="Acylphosphatase/BLUF domain-like"/>
    <property type="match status" value="1"/>
</dbReference>
<dbReference type="PANTHER" id="PTHR42959:SF1">
    <property type="entry name" value="CARBAMOYLTRANSFERASE HYPF"/>
    <property type="match status" value="1"/>
</dbReference>
<dbReference type="Gene3D" id="3.30.420.40">
    <property type="match status" value="1"/>
</dbReference>
<feature type="domain" description="Acylphosphatase-like" evidence="10">
    <location>
        <begin position="12"/>
        <end position="99"/>
    </location>
</feature>
<dbReference type="GO" id="GO:0051604">
    <property type="term" value="P:protein maturation"/>
    <property type="evidence" value="ECO:0007669"/>
    <property type="project" value="TreeGrafter"/>
</dbReference>
<dbReference type="InterPro" id="IPR017945">
    <property type="entry name" value="DHBP_synth_RibB-like_a/b_dom"/>
</dbReference>
<feature type="active site" evidence="9">
    <location>
        <position position="27"/>
    </location>
</feature>
<dbReference type="GO" id="GO:0003998">
    <property type="term" value="F:acylphosphatase activity"/>
    <property type="evidence" value="ECO:0007669"/>
    <property type="project" value="UniProtKB-EC"/>
</dbReference>
<evidence type="ECO:0000256" key="5">
    <source>
        <dbReference type="ARBA" id="ARBA00022771"/>
    </source>
</evidence>
<dbReference type="Pfam" id="PF22521">
    <property type="entry name" value="HypF_C_2"/>
    <property type="match status" value="1"/>
</dbReference>
<evidence type="ECO:0000256" key="9">
    <source>
        <dbReference type="PROSITE-ProRule" id="PRU00520"/>
    </source>
</evidence>
<dbReference type="Pfam" id="PF00708">
    <property type="entry name" value="Acylphosphatase"/>
    <property type="match status" value="1"/>
</dbReference>
<evidence type="ECO:0000256" key="3">
    <source>
        <dbReference type="ARBA" id="ARBA00022598"/>
    </source>
</evidence>
<dbReference type="InterPro" id="IPR055128">
    <property type="entry name" value="HypF_C_2"/>
</dbReference>
<protein>
    <recommendedName>
        <fullName evidence="8">Carbamoyltransferase</fullName>
        <ecNumber evidence="8">6.2.-.-</ecNumber>
    </recommendedName>
</protein>
<evidence type="ECO:0000256" key="7">
    <source>
        <dbReference type="ARBA" id="ARBA00048220"/>
    </source>
</evidence>
<dbReference type="InterPro" id="IPR017968">
    <property type="entry name" value="Acylphosphatase_CS"/>
</dbReference>
<dbReference type="SUPFAM" id="SSF55821">
    <property type="entry name" value="YrdC/RibB"/>
    <property type="match status" value="1"/>
</dbReference>
<dbReference type="HOGENOM" id="CLU_009164_0_0_10"/>
<name>B3EL94_CHLPB</name>
<dbReference type="InterPro" id="IPR036046">
    <property type="entry name" value="Acylphosphatase-like_dom_sf"/>
</dbReference>
<sequence>MDRMAAVKTEKRVRCFVSGIVQGVGFRPFIYRLAKGAGLSGYIRNTSSGVCIEIQSPESSKLDRFFFDLRHMAPPLAKITSIEIEEIPPSSEREFVIMSSDDEGAAETLVAPDIAMCEACRKELLSPSDRRHGYAFLNCTDCGPRYTIIERIPYDRRYTSMKDFTMCPDCEREYHDPMDRRFHAQPNACPVCGPSLQILDRDGNVVPCDDPVGYAVASLKSSGVVAVKGIGGFHLSVDAFDDKAVSALRKRKRREEKPFAVMARSIETIEKFCDINASEREALCSPQAPVVLLKKKARHGLSEEIAPRNDRLGVMLPYAPLHVLLMNRGPEMLVMTSANSSDEPIAIENSEAVSRLQEIADCYLVHDRPVYLRCDDSVTVHLAGKLRQVRRSRGYVPEPVPLLSGGASVFSTGAEIKNTVCLLKGNSAIVSQHIGDLRNYESYRHFQMVADHLQQIFQASPELIVSDMHPAYLSSLWALEQKDIPSLAVQHHHAHLASCLAENLSDAPAIGVILDGTGYGIDGTSWGGEVLIGDAAEAYRFACFDPVPLPGGDAAVFHPWRAAAGYLFHSFDTVPEPGFMRDKDMSGVMQLLEKGVNSPVTSSCGRLFDAVAALTGLCSDISYEGQAAIELMLAARGFEGEPFSWEISASGDDRWRLDISPMIRDIVTAVQSGVPVAVISSRFHVTIVELLYAIVRKAVAYSGIHRVVLSGGVFQNALLFERLTEKLERHGLTVLTHALVPCNDGGISLGQAVIGREYLKGRYKGVL</sequence>
<reference evidence="12" key="1">
    <citation type="submission" date="2008-06" db="EMBL/GenBank/DDBJ databases">
        <title>Complete sequence of Chlorobium phaeobacteroides BS1.</title>
        <authorList>
            <consortium name="US DOE Joint Genome Institute"/>
            <person name="Lucas S."/>
            <person name="Copeland A."/>
            <person name="Lapidus A."/>
            <person name="Glavina del Rio T."/>
            <person name="Dalin E."/>
            <person name="Tice H."/>
            <person name="Bruce D."/>
            <person name="Goodwin L."/>
            <person name="Pitluck S."/>
            <person name="Schmutz J."/>
            <person name="Larimer F."/>
            <person name="Land M."/>
            <person name="Hauser L."/>
            <person name="Kyrpides N."/>
            <person name="Ovchinnikova G."/>
            <person name="Li T."/>
            <person name="Liu Z."/>
            <person name="Zhao F."/>
            <person name="Overmann J."/>
            <person name="Bryant D.A."/>
            <person name="Richardson P."/>
        </authorList>
    </citation>
    <scope>NUCLEOTIDE SEQUENCE [LARGE SCALE GENOMIC DNA]</scope>
    <source>
        <strain evidence="12">BS1</strain>
    </source>
</reference>
<proteinExistence type="inferred from homology"/>
<dbReference type="Gene3D" id="3.90.870.50">
    <property type="match status" value="1"/>
</dbReference>
<keyword evidence="5" id="KW-0863">Zinc-finger</keyword>
<dbReference type="Pfam" id="PF17788">
    <property type="entry name" value="HypF_C"/>
    <property type="match status" value="1"/>
</dbReference>